<reference evidence="2 3" key="2">
    <citation type="journal article" date="2012" name="PLoS Pathog.">
        <title>Diverse lifestyles and strategies of plant pathogenesis encoded in the genomes of eighteen Dothideomycetes fungi.</title>
        <authorList>
            <person name="Ohm R.A."/>
            <person name="Feau N."/>
            <person name="Henrissat B."/>
            <person name="Schoch C.L."/>
            <person name="Horwitz B.A."/>
            <person name="Barry K.W."/>
            <person name="Condon B.J."/>
            <person name="Copeland A.C."/>
            <person name="Dhillon B."/>
            <person name="Glaser F."/>
            <person name="Hesse C.N."/>
            <person name="Kosti I."/>
            <person name="LaButti K."/>
            <person name="Lindquist E.A."/>
            <person name="Lucas S."/>
            <person name="Salamov A.A."/>
            <person name="Bradshaw R.E."/>
            <person name="Ciuffetti L."/>
            <person name="Hamelin R.C."/>
            <person name="Kema G.H.J."/>
            <person name="Lawrence C."/>
            <person name="Scott J.A."/>
            <person name="Spatafora J.W."/>
            <person name="Turgeon B.G."/>
            <person name="de Wit P.J.G.M."/>
            <person name="Zhong S."/>
            <person name="Goodwin S.B."/>
            <person name="Grigoriev I.V."/>
        </authorList>
    </citation>
    <scope>NUCLEOTIDE SEQUENCE [LARGE SCALE GENOMIC DNA]</scope>
    <source>
        <strain evidence="3">NZE10 / CBS 128990</strain>
    </source>
</reference>
<accession>N1PW48</accession>
<reference evidence="3" key="1">
    <citation type="journal article" date="2012" name="PLoS Genet.">
        <title>The genomes of the fungal plant pathogens Cladosporium fulvum and Dothistroma septosporum reveal adaptation to different hosts and lifestyles but also signatures of common ancestry.</title>
        <authorList>
            <person name="de Wit P.J.G.M."/>
            <person name="van der Burgt A."/>
            <person name="Oekmen B."/>
            <person name="Stergiopoulos I."/>
            <person name="Abd-Elsalam K.A."/>
            <person name="Aerts A.L."/>
            <person name="Bahkali A.H."/>
            <person name="Beenen H.G."/>
            <person name="Chettri P."/>
            <person name="Cox M.P."/>
            <person name="Datema E."/>
            <person name="de Vries R.P."/>
            <person name="Dhillon B."/>
            <person name="Ganley A.R."/>
            <person name="Griffiths S.A."/>
            <person name="Guo Y."/>
            <person name="Hamelin R.C."/>
            <person name="Henrissat B."/>
            <person name="Kabir M.S."/>
            <person name="Jashni M.K."/>
            <person name="Kema G."/>
            <person name="Klaubauf S."/>
            <person name="Lapidus A."/>
            <person name="Levasseur A."/>
            <person name="Lindquist E."/>
            <person name="Mehrabi R."/>
            <person name="Ohm R.A."/>
            <person name="Owen T.J."/>
            <person name="Salamov A."/>
            <person name="Schwelm A."/>
            <person name="Schijlen E."/>
            <person name="Sun H."/>
            <person name="van den Burg H.A."/>
            <person name="van Ham R.C.H.J."/>
            <person name="Zhang S."/>
            <person name="Goodwin S.B."/>
            <person name="Grigoriev I.V."/>
            <person name="Collemare J."/>
            <person name="Bradshaw R.E."/>
        </authorList>
    </citation>
    <scope>NUCLEOTIDE SEQUENCE [LARGE SCALE GENOMIC DNA]</scope>
    <source>
        <strain evidence="3">NZE10 / CBS 128990</strain>
    </source>
</reference>
<protein>
    <submittedName>
        <fullName evidence="2">Uncharacterized protein</fullName>
    </submittedName>
</protein>
<keyword evidence="3" id="KW-1185">Reference proteome</keyword>
<dbReference type="Proteomes" id="UP000016933">
    <property type="component" value="Unassembled WGS sequence"/>
</dbReference>
<evidence type="ECO:0000313" key="2">
    <source>
        <dbReference type="EMBL" id="EME47726.1"/>
    </source>
</evidence>
<feature type="compositionally biased region" description="Polar residues" evidence="1">
    <location>
        <begin position="7"/>
        <end position="20"/>
    </location>
</feature>
<organism evidence="2 3">
    <name type="scientific">Dothistroma septosporum (strain NZE10 / CBS 128990)</name>
    <name type="common">Red band needle blight fungus</name>
    <name type="synonym">Mycosphaerella pini</name>
    <dbReference type="NCBI Taxonomy" id="675120"/>
    <lineage>
        <taxon>Eukaryota</taxon>
        <taxon>Fungi</taxon>
        <taxon>Dikarya</taxon>
        <taxon>Ascomycota</taxon>
        <taxon>Pezizomycotina</taxon>
        <taxon>Dothideomycetes</taxon>
        <taxon>Dothideomycetidae</taxon>
        <taxon>Mycosphaerellales</taxon>
        <taxon>Mycosphaerellaceae</taxon>
        <taxon>Dothistroma</taxon>
    </lineage>
</organism>
<gene>
    <name evidence="2" type="ORF">DOTSEDRAFT_69614</name>
</gene>
<dbReference type="HOGENOM" id="CLU_1532516_0_0_1"/>
<proteinExistence type="predicted"/>
<feature type="region of interest" description="Disordered" evidence="1">
    <location>
        <begin position="1"/>
        <end position="20"/>
    </location>
</feature>
<dbReference type="AlphaFoldDB" id="N1PW48"/>
<dbReference type="EMBL" id="KB446536">
    <property type="protein sequence ID" value="EME47726.1"/>
    <property type="molecule type" value="Genomic_DNA"/>
</dbReference>
<sequence>MHVKSGNKFSADQQQRTPVSQLHNAAELRASGAGNSTSDSTSAFRVLRERVCTSVGTRRRTWLRIKPPEGWSVYTAITPDADELLNRSLHCSRRGHITAARARCSTCMRPAAVLPPARANGSGRRNLHQATLLSCHLGEHYCNDDRLSERLFSNARSHRPCSVGVISFSSSVSKW</sequence>
<name>N1PW48_DOTSN</name>
<evidence type="ECO:0000313" key="3">
    <source>
        <dbReference type="Proteomes" id="UP000016933"/>
    </source>
</evidence>
<evidence type="ECO:0000256" key="1">
    <source>
        <dbReference type="SAM" id="MobiDB-lite"/>
    </source>
</evidence>